<feature type="transmembrane region" description="Helical" evidence="6">
    <location>
        <begin position="267"/>
        <end position="287"/>
    </location>
</feature>
<dbReference type="EnsemblPlants" id="OGLUM04G23770.1">
    <property type="protein sequence ID" value="OGLUM04G23770.1"/>
    <property type="gene ID" value="OGLUM04G23770"/>
</dbReference>
<comment type="subcellular location">
    <subcellularLocation>
        <location evidence="1">Membrane</location>
        <topology evidence="1">Multi-pass membrane protein</topology>
    </subcellularLocation>
</comment>
<comment type="similarity">
    <text evidence="2">Belongs to the major facilitator superfamily. Proton-dependent oligopeptide transporter (POT/PTR) (TC 2.A.17) family.</text>
</comment>
<dbReference type="CDD" id="cd17351">
    <property type="entry name" value="MFS_NPF"/>
    <property type="match status" value="1"/>
</dbReference>
<evidence type="ECO:0000256" key="5">
    <source>
        <dbReference type="ARBA" id="ARBA00023136"/>
    </source>
</evidence>
<evidence type="ECO:0000256" key="3">
    <source>
        <dbReference type="ARBA" id="ARBA00022692"/>
    </source>
</evidence>
<feature type="transmembrane region" description="Helical" evidence="6">
    <location>
        <begin position="425"/>
        <end position="447"/>
    </location>
</feature>
<protein>
    <recommendedName>
        <fullName evidence="9">Major facilitator superfamily (MFS) profile domain-containing protein</fullName>
    </recommendedName>
</protein>
<dbReference type="InterPro" id="IPR000109">
    <property type="entry name" value="POT_fam"/>
</dbReference>
<evidence type="ECO:0000256" key="1">
    <source>
        <dbReference type="ARBA" id="ARBA00004141"/>
    </source>
</evidence>
<dbReference type="InterPro" id="IPR036259">
    <property type="entry name" value="MFS_trans_sf"/>
</dbReference>
<keyword evidence="4 6" id="KW-1133">Transmembrane helix</keyword>
<dbReference type="SUPFAM" id="SSF103473">
    <property type="entry name" value="MFS general substrate transporter"/>
    <property type="match status" value="2"/>
</dbReference>
<dbReference type="Gene3D" id="1.20.1250.20">
    <property type="entry name" value="MFS general substrate transporter like domains"/>
    <property type="match status" value="1"/>
</dbReference>
<feature type="transmembrane region" description="Helical" evidence="6">
    <location>
        <begin position="192"/>
        <end position="216"/>
    </location>
</feature>
<sequence length="648" mass="70203">MDADHERRRPEQGALRTPLLADDETCGHRTAECRGVFPFIDFCSAEDCEASSSNQSLVSQEDRGQEVAEVQKVESCSNKALIIILSLQFLEITAFYGVYLNLIVYLQDVLHGDSASNVATVSSWVGTAYLMPILGAAVADSCWGKYTTVLAGFSIALVGMVTITASATLPSLRPPSCGQSAYCVPATLSQKLVFFTGIYLCALGIGGAKAVLIAFGPEQLDDDDGGGKNERVRERKASYFSWYYAVANVGMLTAGTMLVWFEDNVSWGFGYGLCASFVAVAVVVLAATAPMYRILPPAGSPLKSVIQVLVAFSHKAKLTLPDDPTELYEDDGVKNSLQHPVHERLEHTNQFRCLDKAAIVSDEDLEDGDRWRLCTVSQVEEVKILLRLISIWLTSAVYFIANTQAQTTFVQQGTKTDGRIARGAFSVPAASLSSFQMAFVAVFVTLYNRAVVPAARRCLGRAVAFTPLQLMGFGHATAVVAVGVAACTEARRLHAARAGAPAMGIAWLLPQYLVMAASDASLTVGQLEFFYDQSPETMRSASTAFYFLAISLGNLLNSQLVTLVAKVTAAWGNAGWFPLDLDDGHLDYFFLLIVAITAVNFAVYVALAKNYTPKKVRTTEKCFDDGMQNMRRRRGSTAVVVRHSASST</sequence>
<feature type="transmembrane region" description="Helical" evidence="6">
    <location>
        <begin position="81"/>
        <end position="106"/>
    </location>
</feature>
<evidence type="ECO:0000256" key="6">
    <source>
        <dbReference type="SAM" id="Phobius"/>
    </source>
</evidence>
<accession>A0A0D9ZQ34</accession>
<feature type="transmembrane region" description="Helical" evidence="6">
    <location>
        <begin position="544"/>
        <end position="568"/>
    </location>
</feature>
<dbReference type="Pfam" id="PF00854">
    <property type="entry name" value="PTR2"/>
    <property type="match status" value="1"/>
</dbReference>
<dbReference type="AlphaFoldDB" id="A0A0D9ZQ34"/>
<feature type="transmembrane region" description="Helical" evidence="6">
    <location>
        <begin position="118"/>
        <end position="138"/>
    </location>
</feature>
<dbReference type="GO" id="GO:0022857">
    <property type="term" value="F:transmembrane transporter activity"/>
    <property type="evidence" value="ECO:0007669"/>
    <property type="project" value="InterPro"/>
</dbReference>
<feature type="transmembrane region" description="Helical" evidence="6">
    <location>
        <begin position="237"/>
        <end position="261"/>
    </location>
</feature>
<organism evidence="7">
    <name type="scientific">Oryza glumipatula</name>
    <dbReference type="NCBI Taxonomy" id="40148"/>
    <lineage>
        <taxon>Eukaryota</taxon>
        <taxon>Viridiplantae</taxon>
        <taxon>Streptophyta</taxon>
        <taxon>Embryophyta</taxon>
        <taxon>Tracheophyta</taxon>
        <taxon>Spermatophyta</taxon>
        <taxon>Magnoliopsida</taxon>
        <taxon>Liliopsida</taxon>
        <taxon>Poales</taxon>
        <taxon>Poaceae</taxon>
        <taxon>BOP clade</taxon>
        <taxon>Oryzoideae</taxon>
        <taxon>Oryzeae</taxon>
        <taxon>Oryzinae</taxon>
        <taxon>Oryza</taxon>
    </lineage>
</organism>
<dbReference type="Proteomes" id="UP000026961">
    <property type="component" value="Chromosome 4"/>
</dbReference>
<dbReference type="PANTHER" id="PTHR11654">
    <property type="entry name" value="OLIGOPEPTIDE TRANSPORTER-RELATED"/>
    <property type="match status" value="1"/>
</dbReference>
<reference evidence="7" key="2">
    <citation type="submission" date="2018-05" db="EMBL/GenBank/DDBJ databases">
        <title>OgluRS3 (Oryza glumaepatula Reference Sequence Version 3).</title>
        <authorList>
            <person name="Zhang J."/>
            <person name="Kudrna D."/>
            <person name="Lee S."/>
            <person name="Talag J."/>
            <person name="Welchert J."/>
            <person name="Wing R.A."/>
        </authorList>
    </citation>
    <scope>NUCLEOTIDE SEQUENCE [LARGE SCALE GENOMIC DNA]</scope>
</reference>
<proteinExistence type="inferred from homology"/>
<evidence type="ECO:0000313" key="7">
    <source>
        <dbReference type="EnsemblPlants" id="OGLUM04G23770.1"/>
    </source>
</evidence>
<evidence type="ECO:0000313" key="8">
    <source>
        <dbReference type="Proteomes" id="UP000026961"/>
    </source>
</evidence>
<evidence type="ECO:0000256" key="4">
    <source>
        <dbReference type="ARBA" id="ARBA00022989"/>
    </source>
</evidence>
<keyword evidence="3 6" id="KW-0812">Transmembrane</keyword>
<dbReference type="eggNOG" id="KOG1237">
    <property type="taxonomic scope" value="Eukaryota"/>
</dbReference>
<dbReference type="Gramene" id="OGLUM04G23770.1">
    <property type="protein sequence ID" value="OGLUM04G23770.1"/>
    <property type="gene ID" value="OGLUM04G23770"/>
</dbReference>
<feature type="transmembrane region" description="Helical" evidence="6">
    <location>
        <begin position="588"/>
        <end position="607"/>
    </location>
</feature>
<dbReference type="GO" id="GO:0016020">
    <property type="term" value="C:membrane"/>
    <property type="evidence" value="ECO:0007669"/>
    <property type="project" value="UniProtKB-SubCell"/>
</dbReference>
<keyword evidence="8" id="KW-1185">Reference proteome</keyword>
<name>A0A0D9ZQ34_9ORYZ</name>
<evidence type="ECO:0008006" key="9">
    <source>
        <dbReference type="Google" id="ProtNLM"/>
    </source>
</evidence>
<feature type="transmembrane region" description="Helical" evidence="6">
    <location>
        <begin position="150"/>
        <end position="172"/>
    </location>
</feature>
<keyword evidence="5 6" id="KW-0472">Membrane</keyword>
<reference evidence="7" key="1">
    <citation type="submission" date="2015-04" db="UniProtKB">
        <authorList>
            <consortium name="EnsemblPlants"/>
        </authorList>
    </citation>
    <scope>IDENTIFICATION</scope>
</reference>
<evidence type="ECO:0000256" key="2">
    <source>
        <dbReference type="ARBA" id="ARBA00005982"/>
    </source>
</evidence>